<sequence length="709" mass="81912">VIEYNLTMTLSDDFIGQRTRRIESTQKLRALGIDPYTPYAKKDHENIVIKGDFDKYNGKEVTLTGRLIAKREHGKLIFGDIQDQSGSIQIGIKKDEIQEDLKNSFLGWDKLSLIDTGDFIQVTGTVNKTQQGEVTIFVKHFKLLTKSLRPHPVKFEDKEQQFRRRYVDLTVNPERKKLFQRKTKFWQVSREFMMKKGFIEVETPVLEHVTGGADARPFVTHHNALDQDFFLRISTELYQKRLIGSGFEKIFTLGPNFRNEGLSDEHLQEFYQLEWYWAYANYRDGMELIKEMFREIAQKVYGKTKFTAKGHTFDLAADWEEIDYTSVIKDKYCIDIFKDSEEKMLDILKKKGIELPGLINKNRIIDNLWKTIRKNVAGPAFLINQPQFISPLAKSIPEKPELTQRFQIIIAGSELGNGYSELNDPADQLSRFLEQQKLRDAGDEEAQMLDIDYVEMLEYGMPPTCGYGHSERIFWALEGITAREGTLFPQMRSEVEELTKKIYEGKVKFGTAAKKVQKNDNSKPVTGLPTREEALKKLEEHVKEPYQIIHAKMVAAAMEMYAKQFGANADLWYITGLLHDLDYFEFPDEHPKKSLVWFKEWGYPQELIDTISAHAFGSKRTDTPPKTQFDFALIACDEMAGLLYAYSLMRPTKFTGMEAKSAIKKFKDKSFAAKIDRQEILVGVEGLGLDLKEHATKLIEVFNKMKELK</sequence>
<dbReference type="GO" id="GO:0005524">
    <property type="term" value="F:ATP binding"/>
    <property type="evidence" value="ECO:0007669"/>
    <property type="project" value="UniProtKB-KW"/>
</dbReference>
<dbReference type="GO" id="GO:0004824">
    <property type="term" value="F:lysine-tRNA ligase activity"/>
    <property type="evidence" value="ECO:0007669"/>
    <property type="project" value="UniProtKB-EC"/>
</dbReference>
<evidence type="ECO:0000256" key="1">
    <source>
        <dbReference type="ARBA" id="ARBA00013166"/>
    </source>
</evidence>
<evidence type="ECO:0000256" key="4">
    <source>
        <dbReference type="ARBA" id="ARBA00022741"/>
    </source>
</evidence>
<evidence type="ECO:0000256" key="5">
    <source>
        <dbReference type="ARBA" id="ARBA00022840"/>
    </source>
</evidence>
<dbReference type="GO" id="GO:0005829">
    <property type="term" value="C:cytosol"/>
    <property type="evidence" value="ECO:0007669"/>
    <property type="project" value="TreeGrafter"/>
</dbReference>
<dbReference type="InterPro" id="IPR012340">
    <property type="entry name" value="NA-bd_OB-fold"/>
</dbReference>
<dbReference type="CDD" id="cd04322">
    <property type="entry name" value="LysRS_N"/>
    <property type="match status" value="1"/>
</dbReference>
<dbReference type="InterPro" id="IPR004365">
    <property type="entry name" value="NA-bd_OB_tRNA"/>
</dbReference>
<gene>
    <name evidence="10" type="ORF">A2735_00965</name>
</gene>
<comment type="cofactor">
    <cofactor evidence="8">
        <name>Mg(2+)</name>
        <dbReference type="ChEBI" id="CHEBI:18420"/>
    </cofactor>
    <text evidence="8">Binds 3 Mg(2+) ions per subunit.</text>
</comment>
<dbReference type="NCBIfam" id="NF001756">
    <property type="entry name" value="PRK00484.1"/>
    <property type="match status" value="1"/>
</dbReference>
<dbReference type="Pfam" id="PF00152">
    <property type="entry name" value="tRNA-synt_2"/>
    <property type="match status" value="1"/>
</dbReference>
<dbReference type="GO" id="GO:0006430">
    <property type="term" value="P:lysyl-tRNA aminoacylation"/>
    <property type="evidence" value="ECO:0007669"/>
    <property type="project" value="InterPro"/>
</dbReference>
<dbReference type="AlphaFoldDB" id="A0A1F8EB54"/>
<evidence type="ECO:0000256" key="7">
    <source>
        <dbReference type="ARBA" id="ARBA00048573"/>
    </source>
</evidence>
<dbReference type="Pfam" id="PF01336">
    <property type="entry name" value="tRNA_anti-codon"/>
    <property type="match status" value="1"/>
</dbReference>
<evidence type="ECO:0000313" key="11">
    <source>
        <dbReference type="Proteomes" id="UP000178520"/>
    </source>
</evidence>
<dbReference type="InterPro" id="IPR045864">
    <property type="entry name" value="aa-tRNA-synth_II/BPL/LPL"/>
</dbReference>
<dbReference type="InterPro" id="IPR044136">
    <property type="entry name" value="Lys-tRNA-ligase_II_N"/>
</dbReference>
<dbReference type="PANTHER" id="PTHR42918:SF15">
    <property type="entry name" value="LYSINE--TRNA LIGASE, CHLOROPLASTIC_MITOCHONDRIAL"/>
    <property type="match status" value="1"/>
</dbReference>
<dbReference type="InterPro" id="IPR018149">
    <property type="entry name" value="Lys-tRNA-synth_II_C"/>
</dbReference>
<dbReference type="GO" id="GO:0046872">
    <property type="term" value="F:metal ion binding"/>
    <property type="evidence" value="ECO:0007669"/>
    <property type="project" value="UniProtKB-KW"/>
</dbReference>
<evidence type="ECO:0000256" key="6">
    <source>
        <dbReference type="ARBA" id="ARBA00023146"/>
    </source>
</evidence>
<dbReference type="NCBIfam" id="TIGR00499">
    <property type="entry name" value="lysS_bact"/>
    <property type="match status" value="1"/>
</dbReference>
<keyword evidence="4" id="KW-0547">Nucleotide-binding</keyword>
<dbReference type="SUPFAM" id="SSF50249">
    <property type="entry name" value="Nucleic acid-binding proteins"/>
    <property type="match status" value="1"/>
</dbReference>
<dbReference type="InterPro" id="IPR006675">
    <property type="entry name" value="HDIG_dom"/>
</dbReference>
<dbReference type="Pfam" id="PF01966">
    <property type="entry name" value="HD"/>
    <property type="match status" value="1"/>
</dbReference>
<keyword evidence="6" id="KW-0030">Aminoacyl-tRNA synthetase</keyword>
<dbReference type="NCBIfam" id="TIGR00277">
    <property type="entry name" value="HDIG"/>
    <property type="match status" value="1"/>
</dbReference>
<dbReference type="Gene3D" id="3.30.930.10">
    <property type="entry name" value="Bira Bifunctional Protein, Domain 2"/>
    <property type="match status" value="1"/>
</dbReference>
<dbReference type="EC" id="6.1.1.6" evidence="1 8"/>
<evidence type="ECO:0000256" key="3">
    <source>
        <dbReference type="ARBA" id="ARBA00022723"/>
    </source>
</evidence>
<organism evidence="10 11">
    <name type="scientific">Candidatus Yanofskybacteria bacterium RIFCSPHIGHO2_01_FULL_41_21</name>
    <dbReference type="NCBI Taxonomy" id="1802660"/>
    <lineage>
        <taxon>Bacteria</taxon>
        <taxon>Candidatus Yanofskyibacteriota</taxon>
    </lineage>
</organism>
<dbReference type="InterPro" id="IPR004364">
    <property type="entry name" value="Aa-tRNA-synt_II"/>
</dbReference>
<accession>A0A1F8EB54</accession>
<evidence type="ECO:0000256" key="2">
    <source>
        <dbReference type="ARBA" id="ARBA00022598"/>
    </source>
</evidence>
<dbReference type="InterPro" id="IPR002313">
    <property type="entry name" value="Lys-tRNA-ligase_II"/>
</dbReference>
<dbReference type="Proteomes" id="UP000178520">
    <property type="component" value="Unassembled WGS sequence"/>
</dbReference>
<evidence type="ECO:0000259" key="9">
    <source>
        <dbReference type="PROSITE" id="PS50862"/>
    </source>
</evidence>
<dbReference type="EMBL" id="MGJA01000015">
    <property type="protein sequence ID" value="OGM97225.1"/>
    <property type="molecule type" value="Genomic_DNA"/>
</dbReference>
<dbReference type="InterPro" id="IPR003607">
    <property type="entry name" value="HD/PDEase_dom"/>
</dbReference>
<dbReference type="PROSITE" id="PS50862">
    <property type="entry name" value="AA_TRNA_LIGASE_II"/>
    <property type="match status" value="1"/>
</dbReference>
<dbReference type="SUPFAM" id="SSF55681">
    <property type="entry name" value="Class II aaRS and biotin synthetases"/>
    <property type="match status" value="1"/>
</dbReference>
<keyword evidence="8" id="KW-0460">Magnesium</keyword>
<dbReference type="Gene3D" id="1.10.3210.10">
    <property type="entry name" value="Hypothetical protein af1432"/>
    <property type="match status" value="1"/>
</dbReference>
<dbReference type="SUPFAM" id="SSF109604">
    <property type="entry name" value="HD-domain/PDEase-like"/>
    <property type="match status" value="1"/>
</dbReference>
<dbReference type="InterPro" id="IPR006674">
    <property type="entry name" value="HD_domain"/>
</dbReference>
<comment type="catalytic activity">
    <reaction evidence="7 8">
        <text>tRNA(Lys) + L-lysine + ATP = L-lysyl-tRNA(Lys) + AMP + diphosphate</text>
        <dbReference type="Rhea" id="RHEA:20792"/>
        <dbReference type="Rhea" id="RHEA-COMP:9696"/>
        <dbReference type="Rhea" id="RHEA-COMP:9697"/>
        <dbReference type="ChEBI" id="CHEBI:30616"/>
        <dbReference type="ChEBI" id="CHEBI:32551"/>
        <dbReference type="ChEBI" id="CHEBI:33019"/>
        <dbReference type="ChEBI" id="CHEBI:78442"/>
        <dbReference type="ChEBI" id="CHEBI:78529"/>
        <dbReference type="ChEBI" id="CHEBI:456215"/>
        <dbReference type="EC" id="6.1.1.6"/>
    </reaction>
</comment>
<dbReference type="STRING" id="1802660.A2735_00965"/>
<dbReference type="InterPro" id="IPR006195">
    <property type="entry name" value="aa-tRNA-synth_II"/>
</dbReference>
<dbReference type="GO" id="GO:0000049">
    <property type="term" value="F:tRNA binding"/>
    <property type="evidence" value="ECO:0007669"/>
    <property type="project" value="TreeGrafter"/>
</dbReference>
<proteinExistence type="predicted"/>
<protein>
    <recommendedName>
        <fullName evidence="1 8">Lysine--tRNA ligase</fullName>
        <ecNumber evidence="1 8">6.1.1.6</ecNumber>
    </recommendedName>
</protein>
<keyword evidence="2 10" id="KW-0436">Ligase</keyword>
<evidence type="ECO:0000256" key="8">
    <source>
        <dbReference type="RuleBase" id="RU000336"/>
    </source>
</evidence>
<comment type="caution">
    <text evidence="10">The sequence shown here is derived from an EMBL/GenBank/DDBJ whole genome shotgun (WGS) entry which is preliminary data.</text>
</comment>
<feature type="domain" description="Aminoacyl-transfer RNA synthetases class-II family profile" evidence="9">
    <location>
        <begin position="190"/>
        <end position="489"/>
    </location>
</feature>
<feature type="non-terminal residue" evidence="10">
    <location>
        <position position="1"/>
    </location>
</feature>
<keyword evidence="3 8" id="KW-0479">Metal-binding</keyword>
<dbReference type="PANTHER" id="PTHR42918">
    <property type="entry name" value="LYSYL-TRNA SYNTHETASE"/>
    <property type="match status" value="1"/>
</dbReference>
<dbReference type="PRINTS" id="PR00982">
    <property type="entry name" value="TRNASYNTHLYS"/>
</dbReference>
<reference evidence="10 11" key="1">
    <citation type="journal article" date="2016" name="Nat. Commun.">
        <title>Thousands of microbial genomes shed light on interconnected biogeochemical processes in an aquifer system.</title>
        <authorList>
            <person name="Anantharaman K."/>
            <person name="Brown C.T."/>
            <person name="Hug L.A."/>
            <person name="Sharon I."/>
            <person name="Castelle C.J."/>
            <person name="Probst A.J."/>
            <person name="Thomas B.C."/>
            <person name="Singh A."/>
            <person name="Wilkins M.J."/>
            <person name="Karaoz U."/>
            <person name="Brodie E.L."/>
            <person name="Williams K.H."/>
            <person name="Hubbard S.S."/>
            <person name="Banfield J.F."/>
        </authorList>
    </citation>
    <scope>NUCLEOTIDE SEQUENCE [LARGE SCALE GENOMIC DNA]</scope>
</reference>
<dbReference type="CDD" id="cd00077">
    <property type="entry name" value="HDc"/>
    <property type="match status" value="1"/>
</dbReference>
<dbReference type="Gene3D" id="2.40.50.140">
    <property type="entry name" value="Nucleic acid-binding proteins"/>
    <property type="match status" value="1"/>
</dbReference>
<keyword evidence="5" id="KW-0067">ATP-binding</keyword>
<evidence type="ECO:0000313" key="10">
    <source>
        <dbReference type="EMBL" id="OGM97225.1"/>
    </source>
</evidence>
<name>A0A1F8EB54_9BACT</name>